<accession>A0A7S0QJM8</accession>
<name>A0A7S0QJM8_9CRYP</name>
<evidence type="ECO:0000313" key="2">
    <source>
        <dbReference type="EMBL" id="CAD8637200.1"/>
    </source>
</evidence>
<evidence type="ECO:0000256" key="1">
    <source>
        <dbReference type="SAM" id="MobiDB-lite"/>
    </source>
</evidence>
<reference evidence="2" key="1">
    <citation type="submission" date="2021-01" db="EMBL/GenBank/DDBJ databases">
        <authorList>
            <person name="Corre E."/>
            <person name="Pelletier E."/>
            <person name="Niang G."/>
            <person name="Scheremetjew M."/>
            <person name="Finn R."/>
            <person name="Kale V."/>
            <person name="Holt S."/>
            <person name="Cochrane G."/>
            <person name="Meng A."/>
            <person name="Brown T."/>
            <person name="Cohen L."/>
        </authorList>
    </citation>
    <scope>NUCLEOTIDE SEQUENCE</scope>
    <source>
        <strain evidence="2">CCAP979/52</strain>
    </source>
</reference>
<gene>
    <name evidence="2" type="ORF">CCUR1050_LOCUS14884</name>
</gene>
<dbReference type="AlphaFoldDB" id="A0A7S0QJM8"/>
<feature type="region of interest" description="Disordered" evidence="1">
    <location>
        <begin position="1"/>
        <end position="40"/>
    </location>
</feature>
<organism evidence="2">
    <name type="scientific">Cryptomonas curvata</name>
    <dbReference type="NCBI Taxonomy" id="233186"/>
    <lineage>
        <taxon>Eukaryota</taxon>
        <taxon>Cryptophyceae</taxon>
        <taxon>Cryptomonadales</taxon>
        <taxon>Cryptomonadaceae</taxon>
        <taxon>Cryptomonas</taxon>
    </lineage>
</organism>
<proteinExistence type="predicted"/>
<dbReference type="EMBL" id="HBEZ01026874">
    <property type="protein sequence ID" value="CAD8637200.1"/>
    <property type="molecule type" value="Transcribed_RNA"/>
</dbReference>
<protein>
    <submittedName>
        <fullName evidence="2">Uncharacterized protein</fullName>
    </submittedName>
</protein>
<sequence length="109" mass="12216">MPEKWPNPWDTRGRPRASMLTFTSPPWKKPPINDPAVGEPKPAEWFTAFQKMKHPVAGRRPVSVPSPSPGEGAAARNFIQTELNPSVAFDKTTKKFRILIMDNGNPIPR</sequence>